<comment type="similarity">
    <text evidence="4">Belongs to the flavoredoxin family.</text>
</comment>
<dbReference type="Pfam" id="PF01613">
    <property type="entry name" value="Flavin_Reduct"/>
    <property type="match status" value="1"/>
</dbReference>
<dbReference type="GO" id="GO:0016646">
    <property type="term" value="F:oxidoreductase activity, acting on the CH-NH group of donors, NAD or NADP as acceptor"/>
    <property type="evidence" value="ECO:0007669"/>
    <property type="project" value="UniProtKB-ARBA"/>
</dbReference>
<name>A0A927JDP6_9ACTN</name>
<dbReference type="EMBL" id="JACYWE010000007">
    <property type="protein sequence ID" value="MBD8507344.1"/>
    <property type="molecule type" value="Genomic_DNA"/>
</dbReference>
<dbReference type="SMART" id="SM00903">
    <property type="entry name" value="Flavin_Reduct"/>
    <property type="match status" value="1"/>
</dbReference>
<sequence>MAGVRTHFDPVLMDPDRVYQLLTATVVPRPIAWVSTRSAAGVDNLAPYSFFTIASTRPPIVQFCSVGHKDSVRNVAETGEFVVNLASQPMLDQVNASAAAFGAGESEFDKLDIALEPSVRVAPPRVLHAPVSVECVRERIIEIGDSYLVLGRVVFVTVNSRALDEDGLPASQALAPLSRLGGTEWGVGMDTREVPRPAPPAAG</sequence>
<evidence type="ECO:0000256" key="4">
    <source>
        <dbReference type="ARBA" id="ARBA00038054"/>
    </source>
</evidence>
<dbReference type="RefSeq" id="WP_192039776.1">
    <property type="nucleotide sequence ID" value="NZ_JACYWE010000007.1"/>
</dbReference>
<evidence type="ECO:0000259" key="5">
    <source>
        <dbReference type="SMART" id="SM00903"/>
    </source>
</evidence>
<dbReference type="PANTHER" id="PTHR33798">
    <property type="entry name" value="FLAVOPROTEIN OXYGENASE"/>
    <property type="match status" value="1"/>
</dbReference>
<keyword evidence="7" id="KW-1185">Reference proteome</keyword>
<organism evidence="6 7">
    <name type="scientific">Lolliginicoccus lacisalsi</name>
    <dbReference type="NCBI Taxonomy" id="2742202"/>
    <lineage>
        <taxon>Bacteria</taxon>
        <taxon>Bacillati</taxon>
        <taxon>Actinomycetota</taxon>
        <taxon>Actinomycetes</taxon>
        <taxon>Mycobacteriales</taxon>
        <taxon>Hoyosellaceae</taxon>
        <taxon>Lolliginicoccus</taxon>
    </lineage>
</organism>
<comment type="cofactor">
    <cofactor evidence="1">
        <name>FMN</name>
        <dbReference type="ChEBI" id="CHEBI:58210"/>
    </cofactor>
</comment>
<dbReference type="InterPro" id="IPR012349">
    <property type="entry name" value="Split_barrel_FMN-bd"/>
</dbReference>
<comment type="caution">
    <text evidence="6">The sequence shown here is derived from an EMBL/GenBank/DDBJ whole genome shotgun (WGS) entry which is preliminary data.</text>
</comment>
<keyword evidence="3" id="KW-0288">FMN</keyword>
<dbReference type="Gene3D" id="2.30.110.10">
    <property type="entry name" value="Electron Transport, Fmn-binding Protein, Chain A"/>
    <property type="match status" value="1"/>
</dbReference>
<protein>
    <submittedName>
        <fullName evidence="6">Flavin reductase family protein</fullName>
    </submittedName>
</protein>
<evidence type="ECO:0000256" key="3">
    <source>
        <dbReference type="ARBA" id="ARBA00022643"/>
    </source>
</evidence>
<dbReference type="AlphaFoldDB" id="A0A927JDP6"/>
<evidence type="ECO:0000256" key="1">
    <source>
        <dbReference type="ARBA" id="ARBA00001917"/>
    </source>
</evidence>
<feature type="domain" description="Flavin reductase like" evidence="5">
    <location>
        <begin position="24"/>
        <end position="165"/>
    </location>
</feature>
<evidence type="ECO:0000313" key="7">
    <source>
        <dbReference type="Proteomes" id="UP000642993"/>
    </source>
</evidence>
<gene>
    <name evidence="6" type="ORF">HT102_12700</name>
</gene>
<accession>A0A927JDP6</accession>
<dbReference type="SUPFAM" id="SSF50475">
    <property type="entry name" value="FMN-binding split barrel"/>
    <property type="match status" value="1"/>
</dbReference>
<proteinExistence type="inferred from homology"/>
<dbReference type="PANTHER" id="PTHR33798:SF5">
    <property type="entry name" value="FLAVIN REDUCTASE LIKE DOMAIN-CONTAINING PROTEIN"/>
    <property type="match status" value="1"/>
</dbReference>
<dbReference type="InterPro" id="IPR002563">
    <property type="entry name" value="Flavin_Rdtase-like_dom"/>
</dbReference>
<dbReference type="GO" id="GO:0010181">
    <property type="term" value="F:FMN binding"/>
    <property type="evidence" value="ECO:0007669"/>
    <property type="project" value="InterPro"/>
</dbReference>
<dbReference type="Proteomes" id="UP000642993">
    <property type="component" value="Unassembled WGS sequence"/>
</dbReference>
<evidence type="ECO:0000313" key="6">
    <source>
        <dbReference type="EMBL" id="MBD8507344.1"/>
    </source>
</evidence>
<keyword evidence="2" id="KW-0285">Flavoprotein</keyword>
<reference evidence="6" key="1">
    <citation type="submission" date="2020-09" db="EMBL/GenBank/DDBJ databases">
        <title>Hoyosella lacisalsi sp. nov., a halotolerant actinobacterium isolated from soil of Lake Gudzhirganskoe.</title>
        <authorList>
            <person name="Yang Q."/>
            <person name="Guo P.Y."/>
            <person name="Liu S.W."/>
            <person name="Li F.N."/>
            <person name="Sun C.H."/>
        </authorList>
    </citation>
    <scope>NUCLEOTIDE SEQUENCE</scope>
    <source>
        <strain evidence="6">G463</strain>
    </source>
</reference>
<evidence type="ECO:0000256" key="2">
    <source>
        <dbReference type="ARBA" id="ARBA00022630"/>
    </source>
</evidence>